<dbReference type="STRING" id="332977.SAMN05421740_11474"/>
<evidence type="ECO:0000313" key="2">
    <source>
        <dbReference type="EMBL" id="SEL94216.1"/>
    </source>
</evidence>
<protein>
    <submittedName>
        <fullName evidence="2">Uncharacterized protein</fullName>
    </submittedName>
</protein>
<organism evidence="2 3">
    <name type="scientific">Parapedobacter koreensis</name>
    <dbReference type="NCBI Taxonomy" id="332977"/>
    <lineage>
        <taxon>Bacteria</taxon>
        <taxon>Pseudomonadati</taxon>
        <taxon>Bacteroidota</taxon>
        <taxon>Sphingobacteriia</taxon>
        <taxon>Sphingobacteriales</taxon>
        <taxon>Sphingobacteriaceae</taxon>
        <taxon>Parapedobacter</taxon>
    </lineage>
</organism>
<keyword evidence="1" id="KW-0812">Transmembrane</keyword>
<gene>
    <name evidence="2" type="ORF">SAMN05421740_11474</name>
</gene>
<dbReference type="RefSeq" id="WP_090609250.1">
    <property type="nucleotide sequence ID" value="NZ_FNZR01000014.1"/>
</dbReference>
<feature type="transmembrane region" description="Helical" evidence="1">
    <location>
        <begin position="40"/>
        <end position="58"/>
    </location>
</feature>
<dbReference type="OrthoDB" id="709544at2"/>
<reference evidence="3" key="1">
    <citation type="submission" date="2016-10" db="EMBL/GenBank/DDBJ databases">
        <authorList>
            <person name="Varghese N."/>
            <person name="Submissions S."/>
        </authorList>
    </citation>
    <scope>NUCLEOTIDE SEQUENCE [LARGE SCALE GENOMIC DNA]</scope>
    <source>
        <strain evidence="3">Jip14</strain>
    </source>
</reference>
<evidence type="ECO:0000256" key="1">
    <source>
        <dbReference type="SAM" id="Phobius"/>
    </source>
</evidence>
<keyword evidence="1" id="KW-1133">Transmembrane helix</keyword>
<sequence>MDFLFFWGLVILLVIAIVVALIYASYWLPKRLGKRKLGRWLSGILTTGVVALFFATVFEDQLFFKTDAAERLGEHHIELKDDFKLVSNKSGGFLDYYHIFVLAISPEDKNRIINHIVAADNYQDNEVEMFDIRNGKPRYSEKGTSFTANYQDEWNYIYEFYQPNKRGYTPTWDRISISKAENTLVYERILD</sequence>
<accession>A0A1H7UBR9</accession>
<dbReference type="Proteomes" id="UP000198916">
    <property type="component" value="Unassembled WGS sequence"/>
</dbReference>
<evidence type="ECO:0000313" key="3">
    <source>
        <dbReference type="Proteomes" id="UP000198916"/>
    </source>
</evidence>
<name>A0A1H7UBR9_9SPHI</name>
<proteinExistence type="predicted"/>
<feature type="transmembrane region" description="Helical" evidence="1">
    <location>
        <begin position="6"/>
        <end position="28"/>
    </location>
</feature>
<keyword evidence="3" id="KW-1185">Reference proteome</keyword>
<dbReference type="AlphaFoldDB" id="A0A1H7UBR9"/>
<keyword evidence="1" id="KW-0472">Membrane</keyword>
<dbReference type="EMBL" id="FNZR01000014">
    <property type="protein sequence ID" value="SEL94216.1"/>
    <property type="molecule type" value="Genomic_DNA"/>
</dbReference>